<keyword evidence="2" id="KW-1185">Reference proteome</keyword>
<evidence type="ECO:0000313" key="2">
    <source>
        <dbReference type="Proteomes" id="UP000199705"/>
    </source>
</evidence>
<accession>A0A1G8B8I9</accession>
<sequence>MSYKKILVPGDPYMVAAFYGTSSDGFTPNQPLILFSRETRMACLRFIRQVFDQGNNCFKVDFK</sequence>
<organism evidence="1 2">
    <name type="scientific">Mucilaginibacter gossypii</name>
    <dbReference type="NCBI Taxonomy" id="551996"/>
    <lineage>
        <taxon>Bacteria</taxon>
        <taxon>Pseudomonadati</taxon>
        <taxon>Bacteroidota</taxon>
        <taxon>Sphingobacteriia</taxon>
        <taxon>Sphingobacteriales</taxon>
        <taxon>Sphingobacteriaceae</taxon>
        <taxon>Mucilaginibacter</taxon>
    </lineage>
</organism>
<proteinExistence type="predicted"/>
<dbReference type="RefSeq" id="WP_091169440.1">
    <property type="nucleotide sequence ID" value="NZ_FNCG01000008.1"/>
</dbReference>
<name>A0A1G8B8I9_9SPHI</name>
<dbReference type="EMBL" id="FNCG01000008">
    <property type="protein sequence ID" value="SDH29516.1"/>
    <property type="molecule type" value="Genomic_DNA"/>
</dbReference>
<dbReference type="AlphaFoldDB" id="A0A1G8B8I9"/>
<dbReference type="Proteomes" id="UP000199705">
    <property type="component" value="Unassembled WGS sequence"/>
</dbReference>
<evidence type="ECO:0000313" key="1">
    <source>
        <dbReference type="EMBL" id="SDH29516.1"/>
    </source>
</evidence>
<protein>
    <submittedName>
        <fullName evidence="1">Uncharacterized protein</fullName>
    </submittedName>
</protein>
<gene>
    <name evidence="1" type="ORF">SAMN05192573_108140</name>
</gene>
<reference evidence="2" key="1">
    <citation type="submission" date="2016-10" db="EMBL/GenBank/DDBJ databases">
        <authorList>
            <person name="Varghese N."/>
            <person name="Submissions S."/>
        </authorList>
    </citation>
    <scope>NUCLEOTIDE SEQUENCE [LARGE SCALE GENOMIC DNA]</scope>
    <source>
        <strain evidence="2">Gh-67</strain>
    </source>
</reference>